<feature type="transmembrane region" description="Helical" evidence="1">
    <location>
        <begin position="357"/>
        <end position="380"/>
    </location>
</feature>
<feature type="transmembrane region" description="Helical" evidence="1">
    <location>
        <begin position="401"/>
        <end position="423"/>
    </location>
</feature>
<evidence type="ECO:0000259" key="2">
    <source>
        <dbReference type="Pfam" id="PF07158"/>
    </source>
</evidence>
<name>A0A511VGV5_9BACL</name>
<dbReference type="Proteomes" id="UP000321157">
    <property type="component" value="Unassembled WGS sequence"/>
</dbReference>
<dbReference type="AlphaFoldDB" id="A0A511VGV5"/>
<feature type="domain" description="Dicarboxylate carrier MatC N-terminal" evidence="2">
    <location>
        <begin position="1"/>
        <end position="149"/>
    </location>
</feature>
<gene>
    <name evidence="3" type="primary">matC</name>
    <name evidence="3" type="ORF">ADA01nite_39220</name>
</gene>
<evidence type="ECO:0000256" key="1">
    <source>
        <dbReference type="SAM" id="Phobius"/>
    </source>
</evidence>
<dbReference type="RefSeq" id="WP_146812100.1">
    <property type="nucleotide sequence ID" value="NZ_BJXX01000189.1"/>
</dbReference>
<feature type="transmembrane region" description="Helical" evidence="1">
    <location>
        <begin position="180"/>
        <end position="201"/>
    </location>
</feature>
<feature type="transmembrane region" description="Helical" evidence="1">
    <location>
        <begin position="93"/>
        <end position="123"/>
    </location>
</feature>
<evidence type="ECO:0000313" key="3">
    <source>
        <dbReference type="EMBL" id="GEN36462.1"/>
    </source>
</evidence>
<keyword evidence="1" id="KW-0812">Transmembrane</keyword>
<protein>
    <recommendedName>
        <fullName evidence="2">Dicarboxylate carrier MatC N-terminal domain-containing protein</fullName>
    </recommendedName>
</protein>
<feature type="transmembrane region" description="Helical" evidence="1">
    <location>
        <begin position="6"/>
        <end position="36"/>
    </location>
</feature>
<keyword evidence="1" id="KW-1133">Transmembrane helix</keyword>
<feature type="transmembrane region" description="Helical" evidence="1">
    <location>
        <begin position="135"/>
        <end position="160"/>
    </location>
</feature>
<feature type="transmembrane region" description="Helical" evidence="1">
    <location>
        <begin position="318"/>
        <end position="345"/>
    </location>
</feature>
<evidence type="ECO:0000313" key="4">
    <source>
        <dbReference type="Proteomes" id="UP000321157"/>
    </source>
</evidence>
<sequence>MSLELITIIVLLIMFVIGSALPINIGIMGFVAAFVVGSLISGMKVDDIFQAFPGNLFILLAGVTYLFALVQNNGTIDLITRWGLRLVKGNLGLIPWVMFILSALLASVGTSAIAVVSIIAPIALRLAFQYNIKPLLMGILVVTGATAGSFSPLNIFGLIVNNVMESKDLPHSPGLLFVNTFAFCAVVAILVFIIFGGLRLLKNSAAAKAAQVEIAATVADNTLSKKEGFTLYKGVTLAGIVILLVLALGFDVNMGFAAFMVALALALMAPKKQAEVLGRMPWSVILMVTGIVTYVGVMEKIGAIDYMTELIASVNNPMIAALAASYIGGIVSAFASTTGFLAAIIPLVAPILQDPTISSIGVISMISVASSIVDLSPFSTNGALLLANAQGMNERVFFRQLLLVSAVVVALGPGLAWLVFVLIA</sequence>
<keyword evidence="1" id="KW-0472">Membrane</keyword>
<dbReference type="OrthoDB" id="2814158at2"/>
<dbReference type="EMBL" id="BJXX01000189">
    <property type="protein sequence ID" value="GEN36462.1"/>
    <property type="molecule type" value="Genomic_DNA"/>
</dbReference>
<reference evidence="3 4" key="1">
    <citation type="submission" date="2019-07" db="EMBL/GenBank/DDBJ databases">
        <title>Whole genome shotgun sequence of Aneurinibacillus danicus NBRC 102444.</title>
        <authorList>
            <person name="Hosoyama A."/>
            <person name="Uohara A."/>
            <person name="Ohji S."/>
            <person name="Ichikawa N."/>
        </authorList>
    </citation>
    <scope>NUCLEOTIDE SEQUENCE [LARGE SCALE GENOMIC DNA]</scope>
    <source>
        <strain evidence="3 4">NBRC 102444</strain>
    </source>
</reference>
<feature type="transmembrane region" description="Helical" evidence="1">
    <location>
        <begin position="235"/>
        <end position="268"/>
    </location>
</feature>
<comment type="caution">
    <text evidence="3">The sequence shown here is derived from an EMBL/GenBank/DDBJ whole genome shotgun (WGS) entry which is preliminary data.</text>
</comment>
<feature type="transmembrane region" description="Helical" evidence="1">
    <location>
        <begin position="48"/>
        <end position="68"/>
    </location>
</feature>
<dbReference type="Pfam" id="PF07158">
    <property type="entry name" value="MatC_N"/>
    <property type="match status" value="1"/>
</dbReference>
<organism evidence="3 4">
    <name type="scientific">Aneurinibacillus danicus</name>
    <dbReference type="NCBI Taxonomy" id="267746"/>
    <lineage>
        <taxon>Bacteria</taxon>
        <taxon>Bacillati</taxon>
        <taxon>Bacillota</taxon>
        <taxon>Bacilli</taxon>
        <taxon>Bacillales</taxon>
        <taxon>Paenibacillaceae</taxon>
        <taxon>Aneurinibacillus group</taxon>
        <taxon>Aneurinibacillus</taxon>
    </lineage>
</organism>
<accession>A0A511VGV5</accession>
<feature type="transmembrane region" description="Helical" evidence="1">
    <location>
        <begin position="280"/>
        <end position="297"/>
    </location>
</feature>
<keyword evidence="4" id="KW-1185">Reference proteome</keyword>
<dbReference type="InterPro" id="IPR009827">
    <property type="entry name" value="MatC_N"/>
</dbReference>
<proteinExistence type="predicted"/>